<dbReference type="STRING" id="1415166.NONO_c01170"/>
<dbReference type="SMART" id="SM00530">
    <property type="entry name" value="HTH_XRE"/>
    <property type="match status" value="1"/>
</dbReference>
<dbReference type="RefSeq" id="WP_025346482.1">
    <property type="nucleotide sequence ID" value="NZ_CP006850.1"/>
</dbReference>
<dbReference type="PROSITE" id="PS50943">
    <property type="entry name" value="HTH_CROC1"/>
    <property type="match status" value="1"/>
</dbReference>
<evidence type="ECO:0000259" key="1">
    <source>
        <dbReference type="PROSITE" id="PS50943"/>
    </source>
</evidence>
<gene>
    <name evidence="2" type="ORF">NONO_c01170</name>
</gene>
<dbReference type="OrthoDB" id="4285266at2"/>
<dbReference type="GO" id="GO:0003677">
    <property type="term" value="F:DNA binding"/>
    <property type="evidence" value="ECO:0007669"/>
    <property type="project" value="UniProtKB-KW"/>
</dbReference>
<dbReference type="InterPro" id="IPR010982">
    <property type="entry name" value="Lambda_DNA-bd_dom_sf"/>
</dbReference>
<dbReference type="HOGENOM" id="CLU_055817_1_0_11"/>
<dbReference type="Pfam" id="PF19054">
    <property type="entry name" value="DUF5753"/>
    <property type="match status" value="1"/>
</dbReference>
<organism evidence="2 3">
    <name type="scientific">Nocardia nova SH22a</name>
    <dbReference type="NCBI Taxonomy" id="1415166"/>
    <lineage>
        <taxon>Bacteria</taxon>
        <taxon>Bacillati</taxon>
        <taxon>Actinomycetota</taxon>
        <taxon>Actinomycetes</taxon>
        <taxon>Mycobacteriales</taxon>
        <taxon>Nocardiaceae</taxon>
        <taxon>Nocardia</taxon>
    </lineage>
</organism>
<dbReference type="KEGG" id="nno:NONO_c01170"/>
<dbReference type="Gene3D" id="1.10.260.40">
    <property type="entry name" value="lambda repressor-like DNA-binding domains"/>
    <property type="match status" value="1"/>
</dbReference>
<name>W5T6X4_9NOCA</name>
<dbReference type="SUPFAM" id="SSF47413">
    <property type="entry name" value="lambda repressor-like DNA-binding domains"/>
    <property type="match status" value="1"/>
</dbReference>
<dbReference type="EMBL" id="CP006850">
    <property type="protein sequence ID" value="AHH14937.1"/>
    <property type="molecule type" value="Genomic_DNA"/>
</dbReference>
<proteinExistence type="predicted"/>
<keyword evidence="3" id="KW-1185">Reference proteome</keyword>
<dbReference type="eggNOG" id="COG1396">
    <property type="taxonomic scope" value="Bacteria"/>
</dbReference>
<dbReference type="CDD" id="cd00093">
    <property type="entry name" value="HTH_XRE"/>
    <property type="match status" value="1"/>
</dbReference>
<dbReference type="Proteomes" id="UP000019150">
    <property type="component" value="Chromosome"/>
</dbReference>
<sequence>MTERDSSITRRQLGRYLREAREAVGMRLEDAAALMEWGKSSLHRLEKGQNQKVRIGDLDGLIEIYGIEDELADALRRLAQQTAGKSWWDEIGGFVPANFSVYLGLEAGASTLRSYQSCIVPGLLQTADYARVLVRDCCPNENDDQIGGRIAIRMRRQTLVSRKRKPVRLEVVLSESALYRTVGSHRIMAHQLRHIADMSTRPNISVQVLPFDAGMPTGYQVGPFVILDFDTGPRGRTAPPTTVYSEGFTSDMYSEKVGVIKEYSRAFDTFRKAALSEVDTRGLLRAAARNHASAPRRSGPQGLCATTEEGASIASLL</sequence>
<reference evidence="2 3" key="1">
    <citation type="journal article" date="2014" name="Appl. Environ. Microbiol.">
        <title>Insights into the Microbial Degradation of Rubber and Gutta-Percha by Analysis of the Complete Genome of Nocardia nova SH22a.</title>
        <authorList>
            <person name="Luo Q."/>
            <person name="Hiessl S."/>
            <person name="Poehlein A."/>
            <person name="Daniel R."/>
            <person name="Steinbuchel A."/>
        </authorList>
    </citation>
    <scope>NUCLEOTIDE SEQUENCE [LARGE SCALE GENOMIC DNA]</scope>
    <source>
        <strain evidence="2">SH22a</strain>
    </source>
</reference>
<accession>W5T6X4</accession>
<dbReference type="Pfam" id="PF13560">
    <property type="entry name" value="HTH_31"/>
    <property type="match status" value="1"/>
</dbReference>
<keyword evidence="2" id="KW-0238">DNA-binding</keyword>
<dbReference type="AlphaFoldDB" id="W5T6X4"/>
<feature type="domain" description="HTH cro/C1-type" evidence="1">
    <location>
        <begin position="17"/>
        <end position="71"/>
    </location>
</feature>
<evidence type="ECO:0000313" key="3">
    <source>
        <dbReference type="Proteomes" id="UP000019150"/>
    </source>
</evidence>
<protein>
    <submittedName>
        <fullName evidence="2">Putative DNA-binding protein</fullName>
    </submittedName>
</protein>
<evidence type="ECO:0000313" key="2">
    <source>
        <dbReference type="EMBL" id="AHH14937.1"/>
    </source>
</evidence>
<dbReference type="InterPro" id="IPR001387">
    <property type="entry name" value="Cro/C1-type_HTH"/>
</dbReference>
<dbReference type="InterPro" id="IPR043917">
    <property type="entry name" value="DUF5753"/>
</dbReference>